<sequence length="381" mass="40978">MGAATGLAVGAVAGALGGLALEEGLKYEEEKIAERVESDSISVINGLRCHAPVAADECNHVVENAQQNNLLFWRVLLLRLLLLFVLLLLLLLLLLLPGADSAIGAGEQTVLVLPCEVGALEAQRAGEHALYVVGDLDGGLAAAGAGGPGVHEEEVGVEELPPPGARAVEHALRRVDGHRHDPVGELREQGAKPQQERLPARRPLGADHQVAFLQQALDVLRVLVPLARQRHGLDGGDELREPADAVGDAADLAAEGDGGDDGVQHRAVVAHEEHARVALLGRRRRRAVHHQADAHDPVVVEHDALGEGEVDVHPEERQREAQGYPQVGEQRHQGRRPLHQATVVEDHPVQELHLRHRSGFGVRRHVCFLQPNPSEHRSLVG</sequence>
<name>A0A4S8IXF8_MUSBA</name>
<proteinExistence type="predicted"/>
<gene>
    <name evidence="3" type="ORF">C4D60_Mb10t16120</name>
</gene>
<evidence type="ECO:0000313" key="3">
    <source>
        <dbReference type="EMBL" id="THU53598.1"/>
    </source>
</evidence>
<evidence type="ECO:0000256" key="2">
    <source>
        <dbReference type="SAM" id="Phobius"/>
    </source>
</evidence>
<feature type="region of interest" description="Disordered" evidence="1">
    <location>
        <begin position="313"/>
        <end position="336"/>
    </location>
</feature>
<feature type="transmembrane region" description="Helical" evidence="2">
    <location>
        <begin position="71"/>
        <end position="96"/>
    </location>
</feature>
<keyword evidence="2" id="KW-0812">Transmembrane</keyword>
<dbReference type="EMBL" id="PYDT01000008">
    <property type="protein sequence ID" value="THU53598.1"/>
    <property type="molecule type" value="Genomic_DNA"/>
</dbReference>
<reference evidence="3 4" key="1">
    <citation type="journal article" date="2019" name="Nat. Plants">
        <title>Genome sequencing of Musa balbisiana reveals subgenome evolution and function divergence in polyploid bananas.</title>
        <authorList>
            <person name="Yao X."/>
        </authorList>
    </citation>
    <scope>NUCLEOTIDE SEQUENCE [LARGE SCALE GENOMIC DNA]</scope>
    <source>
        <strain evidence="4">cv. DH-PKW</strain>
        <tissue evidence="3">Leaves</tissue>
    </source>
</reference>
<keyword evidence="4" id="KW-1185">Reference proteome</keyword>
<keyword evidence="2" id="KW-1133">Transmembrane helix</keyword>
<accession>A0A4S8IXF8</accession>
<feature type="region of interest" description="Disordered" evidence="1">
    <location>
        <begin position="178"/>
        <end position="197"/>
    </location>
</feature>
<keyword evidence="2" id="KW-0472">Membrane</keyword>
<evidence type="ECO:0000313" key="4">
    <source>
        <dbReference type="Proteomes" id="UP000317650"/>
    </source>
</evidence>
<comment type="caution">
    <text evidence="3">The sequence shown here is derived from an EMBL/GenBank/DDBJ whole genome shotgun (WGS) entry which is preliminary data.</text>
</comment>
<dbReference type="Proteomes" id="UP000317650">
    <property type="component" value="Chromosome 10"/>
</dbReference>
<dbReference type="AlphaFoldDB" id="A0A4S8IXF8"/>
<evidence type="ECO:0000256" key="1">
    <source>
        <dbReference type="SAM" id="MobiDB-lite"/>
    </source>
</evidence>
<organism evidence="3 4">
    <name type="scientific">Musa balbisiana</name>
    <name type="common">Banana</name>
    <dbReference type="NCBI Taxonomy" id="52838"/>
    <lineage>
        <taxon>Eukaryota</taxon>
        <taxon>Viridiplantae</taxon>
        <taxon>Streptophyta</taxon>
        <taxon>Embryophyta</taxon>
        <taxon>Tracheophyta</taxon>
        <taxon>Spermatophyta</taxon>
        <taxon>Magnoliopsida</taxon>
        <taxon>Liliopsida</taxon>
        <taxon>Zingiberales</taxon>
        <taxon>Musaceae</taxon>
        <taxon>Musa</taxon>
    </lineage>
</organism>
<protein>
    <submittedName>
        <fullName evidence="3">Uncharacterized protein</fullName>
    </submittedName>
</protein>